<dbReference type="InterPro" id="IPR051261">
    <property type="entry name" value="NLR"/>
</dbReference>
<keyword evidence="1" id="KW-0433">Leucine-rich repeat</keyword>
<proteinExistence type="predicted"/>
<evidence type="ECO:0000256" key="1">
    <source>
        <dbReference type="ARBA" id="ARBA00022614"/>
    </source>
</evidence>
<dbReference type="SMART" id="SM00368">
    <property type="entry name" value="LRR_RI"/>
    <property type="match status" value="10"/>
</dbReference>
<evidence type="ECO:0000256" key="2">
    <source>
        <dbReference type="ARBA" id="ARBA00022737"/>
    </source>
</evidence>
<evidence type="ECO:0000313" key="3">
    <source>
        <dbReference type="EMBL" id="CAG5866066.1"/>
    </source>
</evidence>
<dbReference type="Proteomes" id="UP000677803">
    <property type="component" value="Unassembled WGS sequence"/>
</dbReference>
<dbReference type="InterPro" id="IPR032675">
    <property type="entry name" value="LRR_dom_sf"/>
</dbReference>
<dbReference type="OrthoDB" id="120976at2759"/>
<dbReference type="EMBL" id="CAJRST010001692">
    <property type="protein sequence ID" value="CAG5866066.1"/>
    <property type="molecule type" value="Genomic_DNA"/>
</dbReference>
<dbReference type="Pfam" id="PF13516">
    <property type="entry name" value="LRR_6"/>
    <property type="match status" value="5"/>
</dbReference>
<reference evidence="3" key="1">
    <citation type="submission" date="2021-05" db="EMBL/GenBank/DDBJ databases">
        <authorList>
            <person name="Tigano A."/>
        </authorList>
    </citation>
    <scope>NUCLEOTIDE SEQUENCE</scope>
</reference>
<organism evidence="3 4">
    <name type="scientific">Menidia menidia</name>
    <name type="common">Atlantic silverside</name>
    <dbReference type="NCBI Taxonomy" id="238744"/>
    <lineage>
        <taxon>Eukaryota</taxon>
        <taxon>Metazoa</taxon>
        <taxon>Chordata</taxon>
        <taxon>Craniata</taxon>
        <taxon>Vertebrata</taxon>
        <taxon>Euteleostomi</taxon>
        <taxon>Actinopterygii</taxon>
        <taxon>Neopterygii</taxon>
        <taxon>Teleostei</taxon>
        <taxon>Neoteleostei</taxon>
        <taxon>Acanthomorphata</taxon>
        <taxon>Ovalentaria</taxon>
        <taxon>Atherinomorphae</taxon>
        <taxon>Atheriniformes</taxon>
        <taxon>Atherinopsidae</taxon>
        <taxon>Menidiinae</taxon>
        <taxon>Menidia</taxon>
    </lineage>
</organism>
<keyword evidence="4" id="KW-1185">Reference proteome</keyword>
<protein>
    <submittedName>
        <fullName evidence="3">(Atlantic silverside) hypothetical protein</fullName>
    </submittedName>
</protein>
<evidence type="ECO:0000313" key="4">
    <source>
        <dbReference type="Proteomes" id="UP000677803"/>
    </source>
</evidence>
<accession>A0A8S4AKJ7</accession>
<name>A0A8S4AKJ7_9TELE</name>
<dbReference type="SUPFAM" id="SSF52047">
    <property type="entry name" value="RNI-like"/>
    <property type="match status" value="1"/>
</dbReference>
<dbReference type="PANTHER" id="PTHR24106">
    <property type="entry name" value="NACHT, LRR AND CARD DOMAINS-CONTAINING"/>
    <property type="match status" value="1"/>
</dbReference>
<dbReference type="Gene3D" id="3.80.10.10">
    <property type="entry name" value="Ribonuclease Inhibitor"/>
    <property type="match status" value="2"/>
</dbReference>
<keyword evidence="2" id="KW-0677">Repeat</keyword>
<gene>
    <name evidence="3" type="ORF">MMEN_LOCUS2765</name>
</gene>
<dbReference type="InterPro" id="IPR001611">
    <property type="entry name" value="Leu-rich_rpt"/>
</dbReference>
<comment type="caution">
    <text evidence="3">The sequence shown here is derived from an EMBL/GenBank/DDBJ whole genome shotgun (WGS) entry which is preliminary data.</text>
</comment>
<sequence length="329" mass="36359">MAEGLASNPAHLTELDLSKNGFSDKGAELLAKVLNKCDLETLRLSECDITENGCKALVSALRLKPSRLKNLDLSKNSFRSSAVTELSDFLKHRDCHLQRLWLFRTNLEMEDTAAVASALAENPSYIKELDLGGNRLRDAGVTKLSLLLKDPKCTIDVLRLVGCRFAEEGCVALVSSLKSNPAHLRVLDLGRNDIKDRGAENLSGFLEEPRCQLETLSLRCCSLTAAGFRSLIGPLSQSSTLKELDLTFNKLLDQDVKLLCDWLKTPQCSLEILRLSDCSEVGCEALALALMSKHSHLRELELSRSRPGEAGLRLLEDLRKTLQKLTVTE</sequence>
<dbReference type="AlphaFoldDB" id="A0A8S4AKJ7"/>